<proteinExistence type="predicted"/>
<feature type="chain" id="PRO_5039533231" evidence="2">
    <location>
        <begin position="22"/>
        <end position="85"/>
    </location>
</feature>
<reference evidence="3" key="1">
    <citation type="submission" date="2021-03" db="EMBL/GenBank/DDBJ databases">
        <title>Pengzhenrongella sicca gen. nov., sp. nov., a new member of suborder Micrococcineae isolated from High-Arctic tundra soil.</title>
        <authorList>
            <person name="Peng F."/>
        </authorList>
    </citation>
    <scope>NUCLEOTIDE SEQUENCE</scope>
    <source>
        <strain evidence="3">LRZ-2</strain>
    </source>
</reference>
<accession>A0A8A4Z9H7</accession>
<evidence type="ECO:0000256" key="2">
    <source>
        <dbReference type="SAM" id="SignalP"/>
    </source>
</evidence>
<organism evidence="3 4">
    <name type="scientific">Pengzhenrongella sicca</name>
    <dbReference type="NCBI Taxonomy" id="2819238"/>
    <lineage>
        <taxon>Bacteria</taxon>
        <taxon>Bacillati</taxon>
        <taxon>Actinomycetota</taxon>
        <taxon>Actinomycetes</taxon>
        <taxon>Micrococcales</taxon>
        <taxon>Pengzhenrongella</taxon>
    </lineage>
</organism>
<dbReference type="AlphaFoldDB" id="A0A8A4Z9H7"/>
<feature type="region of interest" description="Disordered" evidence="1">
    <location>
        <begin position="19"/>
        <end position="39"/>
    </location>
</feature>
<evidence type="ECO:0000313" key="3">
    <source>
        <dbReference type="EMBL" id="QTE28570.1"/>
    </source>
</evidence>
<evidence type="ECO:0000256" key="1">
    <source>
        <dbReference type="SAM" id="MobiDB-lite"/>
    </source>
</evidence>
<name>A0A8A4Z9H7_9MICO</name>
<keyword evidence="2" id="KW-0732">Signal</keyword>
<dbReference type="EMBL" id="CP071868">
    <property type="protein sequence ID" value="QTE28570.1"/>
    <property type="molecule type" value="Genomic_DNA"/>
</dbReference>
<keyword evidence="4" id="KW-1185">Reference proteome</keyword>
<dbReference type="KEGG" id="psic:J4E96_14520"/>
<gene>
    <name evidence="3" type="ORF">J4E96_14520</name>
</gene>
<sequence length="85" mass="8499">MKPLVTLVAAVLLLTGCAASSGEPSTSEPSPTASVPALSDEVPDLTSLAVPAAIAKRDALEMGAAFIEMSTGDELESAAALTLRT</sequence>
<feature type="compositionally biased region" description="Low complexity" evidence="1">
    <location>
        <begin position="19"/>
        <end position="37"/>
    </location>
</feature>
<feature type="signal peptide" evidence="2">
    <location>
        <begin position="1"/>
        <end position="21"/>
    </location>
</feature>
<protein>
    <submittedName>
        <fullName evidence="3">Uncharacterized protein</fullName>
    </submittedName>
</protein>
<dbReference type="PROSITE" id="PS51257">
    <property type="entry name" value="PROKAR_LIPOPROTEIN"/>
    <property type="match status" value="1"/>
</dbReference>
<dbReference type="Proteomes" id="UP000663937">
    <property type="component" value="Chromosome"/>
</dbReference>
<dbReference type="RefSeq" id="WP_227422806.1">
    <property type="nucleotide sequence ID" value="NZ_CP071868.1"/>
</dbReference>
<evidence type="ECO:0000313" key="4">
    <source>
        <dbReference type="Proteomes" id="UP000663937"/>
    </source>
</evidence>